<organism evidence="1 2">
    <name type="scientific">Neisseria musculi</name>
    <dbReference type="NCBI Taxonomy" id="1815583"/>
    <lineage>
        <taxon>Bacteria</taxon>
        <taxon>Pseudomonadati</taxon>
        <taxon>Pseudomonadota</taxon>
        <taxon>Betaproteobacteria</taxon>
        <taxon>Neisseriales</taxon>
        <taxon>Neisseriaceae</taxon>
        <taxon>Neisseria</taxon>
    </lineage>
</organism>
<name>A0A7H1MDE0_9NEIS</name>
<keyword evidence="2" id="KW-1185">Reference proteome</keyword>
<dbReference type="EMBL" id="CP060414">
    <property type="protein sequence ID" value="QNT59655.1"/>
    <property type="molecule type" value="Genomic_DNA"/>
</dbReference>
<accession>A0A7H1MDE0</accession>
<dbReference type="AlphaFoldDB" id="A0A7H1MDE0"/>
<evidence type="ECO:0000313" key="1">
    <source>
        <dbReference type="EMBL" id="QNT59655.1"/>
    </source>
</evidence>
<dbReference type="KEGG" id="nmus:H7A79_1569"/>
<dbReference type="InterPro" id="IPR009560">
    <property type="entry name" value="DUF1176"/>
</dbReference>
<dbReference type="Pfam" id="PF06674">
    <property type="entry name" value="DUF1176"/>
    <property type="match status" value="1"/>
</dbReference>
<dbReference type="Proteomes" id="UP000516412">
    <property type="component" value="Chromosome"/>
</dbReference>
<protein>
    <recommendedName>
        <fullName evidence="3">DUF1176 domain-containing protein</fullName>
    </recommendedName>
</protein>
<reference evidence="1" key="1">
    <citation type="submission" date="2024-06" db="EMBL/GenBank/DDBJ databases">
        <title>Complete Genome Sequence of mouse commensal type strain Neisseria musculi.</title>
        <authorList>
            <person name="Thapa E."/>
            <person name="Aluvathingal J."/>
            <person name="Nadendla S."/>
            <person name="Mehta A."/>
            <person name="Tettelin H."/>
            <person name="Weyand N.J."/>
        </authorList>
    </citation>
    <scope>NUCLEOTIDE SEQUENCE</scope>
    <source>
        <strain evidence="1">NW831</strain>
    </source>
</reference>
<sequence length="281" mass="30243">MSAGLMFLLMGGLIYEKTLTACCDDGFSVSCALAADLAYAGDDHGNWFTEKDWESVCDNGGTCRAAGYQSDESDNPVSVLFTRKAGAGRAADAKLSIVPVGEGTGGILYVNGRPLGKFDFSLKTGIVRPLSPKQADTLLAALRNKNAAVVFKGADGNVWNLSPEGARETLLKMDELQGCYDVPDAPIQRGCNSRTAAKSQLPVVRPVIPVKQKPRKGSREYALIDKAVGKYFSNSNPNVPCSATNEPYTVYPLSEKQVLVERSCWQAAYNGANYYGIFSRD</sequence>
<evidence type="ECO:0000313" key="2">
    <source>
        <dbReference type="Proteomes" id="UP000516412"/>
    </source>
</evidence>
<gene>
    <name evidence="1" type="ORF">H7A79_1569</name>
</gene>
<proteinExistence type="predicted"/>
<evidence type="ECO:0008006" key="3">
    <source>
        <dbReference type="Google" id="ProtNLM"/>
    </source>
</evidence>